<reference evidence="4" key="1">
    <citation type="journal article" date="2019" name="Int. J. Syst. Evol. Microbiol.">
        <title>The Global Catalogue of Microorganisms (GCM) 10K type strain sequencing project: providing services to taxonomists for standard genome sequencing and annotation.</title>
        <authorList>
            <consortium name="The Broad Institute Genomics Platform"/>
            <consortium name="The Broad Institute Genome Sequencing Center for Infectious Disease"/>
            <person name="Wu L."/>
            <person name="Ma J."/>
        </authorList>
    </citation>
    <scope>NUCLEOTIDE SEQUENCE [LARGE SCALE GENOMIC DNA]</scope>
    <source>
        <strain evidence="4">CGMCC 1.10188</strain>
    </source>
</reference>
<dbReference type="EMBL" id="BMDZ01000051">
    <property type="protein sequence ID" value="GGB52609.1"/>
    <property type="molecule type" value="Genomic_DNA"/>
</dbReference>
<dbReference type="Proteomes" id="UP000603352">
    <property type="component" value="Unassembled WGS sequence"/>
</dbReference>
<dbReference type="InterPro" id="IPR030395">
    <property type="entry name" value="GP_PDE_dom"/>
</dbReference>
<evidence type="ECO:0000313" key="3">
    <source>
        <dbReference type="EMBL" id="GGB52609.1"/>
    </source>
</evidence>
<dbReference type="PROSITE" id="PS51704">
    <property type="entry name" value="GP_PDE"/>
    <property type="match status" value="1"/>
</dbReference>
<keyword evidence="4" id="KW-1185">Reference proteome</keyword>
<dbReference type="RefSeq" id="WP_188580599.1">
    <property type="nucleotide sequence ID" value="NZ_BMDZ01000051.1"/>
</dbReference>
<evidence type="ECO:0000313" key="4">
    <source>
        <dbReference type="Proteomes" id="UP000603352"/>
    </source>
</evidence>
<dbReference type="PANTHER" id="PTHR46211">
    <property type="entry name" value="GLYCEROPHOSPHORYL DIESTER PHOSPHODIESTERASE"/>
    <property type="match status" value="1"/>
</dbReference>
<sequence length="301" mass="30916">MDLPRGRLIAHRGGAAHAPENTLQALAGAAMLGTDWAEIDIRLTACGTPVLMHDADIRATTDAAGRVSALTATQFAVLDAGAWFGTTDAMASREPPPTLARALGLAARIGLGIDLDLKLDAHGTTAAVAAARLVGAVAGVLAGAGMPQRRIILTSAAPEVLAAAARLLPQVPRGPVLRRPGDIGRAGMAACIADGDVLVLNACRFGPARIRAMRAAAIATTGTAPMILLYGSSSHRRLNRRFTAGADAAIVDAPDRLFGAPLPTPLLPVALRRWRNARRRKRAPSTAAGGDPIPPSPARAG</sequence>
<protein>
    <recommendedName>
        <fullName evidence="2">GP-PDE domain-containing protein</fullName>
    </recommendedName>
</protein>
<name>A0ABQ1IWA2_9PROT</name>
<feature type="compositionally biased region" description="Pro residues" evidence="1">
    <location>
        <begin position="292"/>
        <end position="301"/>
    </location>
</feature>
<proteinExistence type="predicted"/>
<dbReference type="PANTHER" id="PTHR46211:SF1">
    <property type="entry name" value="GLYCEROPHOSPHODIESTER PHOSPHODIESTERASE, CYTOPLASMIC"/>
    <property type="match status" value="1"/>
</dbReference>
<dbReference type="Gene3D" id="3.20.20.190">
    <property type="entry name" value="Phosphatidylinositol (PI) phosphodiesterase"/>
    <property type="match status" value="1"/>
</dbReference>
<evidence type="ECO:0000259" key="2">
    <source>
        <dbReference type="PROSITE" id="PS51704"/>
    </source>
</evidence>
<gene>
    <name evidence="3" type="ORF">GCM10011505_37030</name>
</gene>
<evidence type="ECO:0000256" key="1">
    <source>
        <dbReference type="SAM" id="MobiDB-lite"/>
    </source>
</evidence>
<comment type="caution">
    <text evidence="3">The sequence shown here is derived from an EMBL/GenBank/DDBJ whole genome shotgun (WGS) entry which is preliminary data.</text>
</comment>
<dbReference type="InterPro" id="IPR017946">
    <property type="entry name" value="PLC-like_Pdiesterase_TIM-brl"/>
</dbReference>
<dbReference type="SUPFAM" id="SSF51695">
    <property type="entry name" value="PLC-like phosphodiesterases"/>
    <property type="match status" value="1"/>
</dbReference>
<feature type="region of interest" description="Disordered" evidence="1">
    <location>
        <begin position="278"/>
        <end position="301"/>
    </location>
</feature>
<dbReference type="Pfam" id="PF03009">
    <property type="entry name" value="GDPD"/>
    <property type="match status" value="1"/>
</dbReference>
<accession>A0ABQ1IWA2</accession>
<feature type="domain" description="GP-PDE" evidence="2">
    <location>
        <begin position="6"/>
        <end position="261"/>
    </location>
</feature>
<organism evidence="3 4">
    <name type="scientific">Tistrella bauzanensis</name>
    <dbReference type="NCBI Taxonomy" id="657419"/>
    <lineage>
        <taxon>Bacteria</taxon>
        <taxon>Pseudomonadati</taxon>
        <taxon>Pseudomonadota</taxon>
        <taxon>Alphaproteobacteria</taxon>
        <taxon>Geminicoccales</taxon>
        <taxon>Geminicoccaceae</taxon>
        <taxon>Tistrella</taxon>
    </lineage>
</organism>